<gene>
    <name evidence="2" type="ORF">H4075_02075</name>
</gene>
<dbReference type="KEGG" id="lacs:H4075_02075"/>
<dbReference type="CDD" id="cd00761">
    <property type="entry name" value="Glyco_tranf_GTA_type"/>
    <property type="match status" value="1"/>
</dbReference>
<evidence type="ECO:0000313" key="2">
    <source>
        <dbReference type="EMBL" id="QNA45004.1"/>
    </source>
</evidence>
<evidence type="ECO:0000313" key="3">
    <source>
        <dbReference type="Proteomes" id="UP000515344"/>
    </source>
</evidence>
<dbReference type="InterPro" id="IPR029044">
    <property type="entry name" value="Nucleotide-diphossugar_trans"/>
</dbReference>
<dbReference type="PANTHER" id="PTHR22916">
    <property type="entry name" value="GLYCOSYLTRANSFERASE"/>
    <property type="match status" value="1"/>
</dbReference>
<dbReference type="InterPro" id="IPR001173">
    <property type="entry name" value="Glyco_trans_2-like"/>
</dbReference>
<dbReference type="RefSeq" id="WP_182803683.1">
    <property type="nucleotide sequence ID" value="NZ_CP060007.1"/>
</dbReference>
<dbReference type="PANTHER" id="PTHR22916:SF3">
    <property type="entry name" value="UDP-GLCNAC:BETAGAL BETA-1,3-N-ACETYLGLUCOSAMINYLTRANSFERASE-LIKE PROTEIN 1"/>
    <property type="match status" value="1"/>
</dbReference>
<sequence length="288" mass="33262">MELPLLSVLMTSYDREQYIPEAIESVLASTYTNFELIIVDDGSKDMTVEIARSYAANDPRIKVYVNEVNLGDYRNRNKAASYAKGEFIMYVDSDDKILTDGFERCIAVMQQFPQAGFGMQFNETGKSPFMLSPKLAIQQHFFKKPCLMIGPGGTILRRSFFEKIGRYPEKYGPANDMYFNLKAAAAGPILMLPFTFNYYRIHEGQELNNKYSYLYNNFNYLRDALQELDLPLTENEKSWLMNKNRRRFLVNFLNYCLQTKNFSKAFAARKLAKFGVADTWKALVHPSL</sequence>
<organism evidence="2 3">
    <name type="scientific">Lacibacter sediminis</name>
    <dbReference type="NCBI Taxonomy" id="2760713"/>
    <lineage>
        <taxon>Bacteria</taxon>
        <taxon>Pseudomonadati</taxon>
        <taxon>Bacteroidota</taxon>
        <taxon>Chitinophagia</taxon>
        <taxon>Chitinophagales</taxon>
        <taxon>Chitinophagaceae</taxon>
        <taxon>Lacibacter</taxon>
    </lineage>
</organism>
<feature type="domain" description="Glycosyltransferase 2-like" evidence="1">
    <location>
        <begin position="7"/>
        <end position="164"/>
    </location>
</feature>
<accession>A0A7G5XHQ1</accession>
<dbReference type="Gene3D" id="3.90.550.10">
    <property type="entry name" value="Spore Coat Polysaccharide Biosynthesis Protein SpsA, Chain A"/>
    <property type="match status" value="1"/>
</dbReference>
<dbReference type="Proteomes" id="UP000515344">
    <property type="component" value="Chromosome"/>
</dbReference>
<dbReference type="EMBL" id="CP060007">
    <property type="protein sequence ID" value="QNA45004.1"/>
    <property type="molecule type" value="Genomic_DNA"/>
</dbReference>
<keyword evidence="3" id="KW-1185">Reference proteome</keyword>
<dbReference type="Pfam" id="PF00535">
    <property type="entry name" value="Glycos_transf_2"/>
    <property type="match status" value="1"/>
</dbReference>
<protein>
    <submittedName>
        <fullName evidence="2">Glycosyltransferase family 2 protein</fullName>
    </submittedName>
</protein>
<dbReference type="SUPFAM" id="SSF53448">
    <property type="entry name" value="Nucleotide-diphospho-sugar transferases"/>
    <property type="match status" value="1"/>
</dbReference>
<reference evidence="3" key="1">
    <citation type="submission" date="2020-08" db="EMBL/GenBank/DDBJ databases">
        <title>Lacibacter sp. S13-6-6 genome sequencing.</title>
        <authorList>
            <person name="Jin L."/>
        </authorList>
    </citation>
    <scope>NUCLEOTIDE SEQUENCE [LARGE SCALE GENOMIC DNA]</scope>
    <source>
        <strain evidence="3">S13-6-6</strain>
    </source>
</reference>
<dbReference type="GO" id="GO:0016758">
    <property type="term" value="F:hexosyltransferase activity"/>
    <property type="evidence" value="ECO:0007669"/>
    <property type="project" value="UniProtKB-ARBA"/>
</dbReference>
<name>A0A7G5XHQ1_9BACT</name>
<evidence type="ECO:0000259" key="1">
    <source>
        <dbReference type="Pfam" id="PF00535"/>
    </source>
</evidence>
<proteinExistence type="predicted"/>
<dbReference type="AlphaFoldDB" id="A0A7G5XHQ1"/>